<evidence type="ECO:0000313" key="2">
    <source>
        <dbReference type="Proteomes" id="UP001174909"/>
    </source>
</evidence>
<reference evidence="1" key="1">
    <citation type="submission" date="2023-03" db="EMBL/GenBank/DDBJ databases">
        <authorList>
            <person name="Steffen K."/>
            <person name="Cardenas P."/>
        </authorList>
    </citation>
    <scope>NUCLEOTIDE SEQUENCE</scope>
</reference>
<name>A0AA35R204_GEOBA</name>
<dbReference type="EMBL" id="CASHTH010000429">
    <property type="protein sequence ID" value="CAI8001174.1"/>
    <property type="molecule type" value="Genomic_DNA"/>
</dbReference>
<dbReference type="Proteomes" id="UP001174909">
    <property type="component" value="Unassembled WGS sequence"/>
</dbReference>
<accession>A0AA35R204</accession>
<comment type="caution">
    <text evidence="1">The sequence shown here is derived from an EMBL/GenBank/DDBJ whole genome shotgun (WGS) entry which is preliminary data.</text>
</comment>
<dbReference type="AlphaFoldDB" id="A0AA35R204"/>
<evidence type="ECO:0000313" key="1">
    <source>
        <dbReference type="EMBL" id="CAI8001174.1"/>
    </source>
</evidence>
<proteinExistence type="predicted"/>
<feature type="non-terminal residue" evidence="1">
    <location>
        <position position="60"/>
    </location>
</feature>
<organism evidence="1 2">
    <name type="scientific">Geodia barretti</name>
    <name type="common">Barrett's horny sponge</name>
    <dbReference type="NCBI Taxonomy" id="519541"/>
    <lineage>
        <taxon>Eukaryota</taxon>
        <taxon>Metazoa</taxon>
        <taxon>Porifera</taxon>
        <taxon>Demospongiae</taxon>
        <taxon>Heteroscleromorpha</taxon>
        <taxon>Tetractinellida</taxon>
        <taxon>Astrophorina</taxon>
        <taxon>Geodiidae</taxon>
        <taxon>Geodia</taxon>
    </lineage>
</organism>
<protein>
    <submittedName>
        <fullName evidence="1">Uncharacterized protein</fullName>
    </submittedName>
</protein>
<gene>
    <name evidence="1" type="ORF">GBAR_LOCUS3128</name>
</gene>
<sequence length="60" mass="6665">MCCGSVQHNYSSLRSNFLVALQGKLGDDGFEHFQSLDSFKKASFMLGSELWEDKFGSLLG</sequence>
<keyword evidence="2" id="KW-1185">Reference proteome</keyword>